<proteinExistence type="predicted"/>
<comment type="caution">
    <text evidence="2">The sequence shown here is derived from an EMBL/GenBank/DDBJ whole genome shotgun (WGS) entry which is preliminary data.</text>
</comment>
<feature type="coiled-coil region" evidence="1">
    <location>
        <begin position="398"/>
        <end position="425"/>
    </location>
</feature>
<dbReference type="EMBL" id="JAAAHW010000163">
    <property type="protein sequence ID" value="KAG0005772.1"/>
    <property type="molecule type" value="Genomic_DNA"/>
</dbReference>
<name>A0A9P6SUR1_9FUNG</name>
<protein>
    <submittedName>
        <fullName evidence="2">Uncharacterized protein</fullName>
    </submittedName>
</protein>
<dbReference type="InterPro" id="IPR032675">
    <property type="entry name" value="LRR_dom_sf"/>
</dbReference>
<reference evidence="2" key="1">
    <citation type="journal article" date="2020" name="Fungal Divers.">
        <title>Resolving the Mortierellaceae phylogeny through synthesis of multi-gene phylogenetics and phylogenomics.</title>
        <authorList>
            <person name="Vandepol N."/>
            <person name="Liber J."/>
            <person name="Desiro A."/>
            <person name="Na H."/>
            <person name="Kennedy M."/>
            <person name="Barry K."/>
            <person name="Grigoriev I.V."/>
            <person name="Miller A.N."/>
            <person name="O'Donnell K."/>
            <person name="Stajich J.E."/>
            <person name="Bonito G."/>
        </authorList>
    </citation>
    <scope>NUCLEOTIDE SEQUENCE</scope>
    <source>
        <strain evidence="2">MES-2147</strain>
    </source>
</reference>
<evidence type="ECO:0000313" key="3">
    <source>
        <dbReference type="Proteomes" id="UP000749646"/>
    </source>
</evidence>
<keyword evidence="3" id="KW-1185">Reference proteome</keyword>
<organism evidence="2 3">
    <name type="scientific">Modicella reniformis</name>
    <dbReference type="NCBI Taxonomy" id="1440133"/>
    <lineage>
        <taxon>Eukaryota</taxon>
        <taxon>Fungi</taxon>
        <taxon>Fungi incertae sedis</taxon>
        <taxon>Mucoromycota</taxon>
        <taxon>Mortierellomycotina</taxon>
        <taxon>Mortierellomycetes</taxon>
        <taxon>Mortierellales</taxon>
        <taxon>Mortierellaceae</taxon>
        <taxon>Modicella</taxon>
    </lineage>
</organism>
<keyword evidence="1" id="KW-0175">Coiled coil</keyword>
<dbReference type="OrthoDB" id="2371751at2759"/>
<dbReference type="Gene3D" id="3.80.10.10">
    <property type="entry name" value="Ribonuclease Inhibitor"/>
    <property type="match status" value="1"/>
</dbReference>
<accession>A0A9P6SUR1</accession>
<evidence type="ECO:0000313" key="2">
    <source>
        <dbReference type="EMBL" id="KAG0005772.1"/>
    </source>
</evidence>
<evidence type="ECO:0000256" key="1">
    <source>
        <dbReference type="SAM" id="Coils"/>
    </source>
</evidence>
<gene>
    <name evidence="2" type="ORF">BGZ65_010159</name>
</gene>
<dbReference type="Proteomes" id="UP000749646">
    <property type="component" value="Unassembled WGS sequence"/>
</dbReference>
<dbReference type="AlphaFoldDB" id="A0A9P6SUR1"/>
<sequence length="519" mass="58840">MDSSIKAERPLERVLAIAELWANVAAFLFPRQIRRLRLVSKRVYMACIPHYNLTLSLKSDTPSNIASDPHFQDLITTLRLVAIDQISPLLVRLLEKCSHITTLEINDFGLDVDFLSKTLQLCPRSLQSLAVRSDGFIPLQSMVEALLDSAVASHIQMLSLDIGATGLDETHSLPWSSFRSVLDIFSSLTTLSLGCIKIMDVPESLEEIDPLHATTMTFPNMTSLTLKQCDISGTDRYRLMRIFTNLKSLEITCRDTIFDSDITNTASENDEVQSIDQLSCVNLKRVNIRCTNSRSLADQSGLYRLLKHLPSLEALELSGFGTDNQELVEMAEEWTRLGVQLKHLSLNLNHRRVDDDVLERVLRQDCCSRLESLDAWFGPDLILRFWNRATEKSELPFLETLRSLYMRKEEEAENLQEEAIHVLNLALRQMPRLVDLVITTKLDDFAVVQGLGCDPKVPLPSPGSPVTVVPNWLHERPFLQTLAVGVSEDMFLHKMVGELPRQIGKRFRFLEVFNIITKN</sequence>
<dbReference type="SUPFAM" id="SSF52047">
    <property type="entry name" value="RNI-like"/>
    <property type="match status" value="1"/>
</dbReference>